<evidence type="ECO:0000256" key="1">
    <source>
        <dbReference type="SAM" id="MobiDB-lite"/>
    </source>
</evidence>
<gene>
    <name evidence="3" type="ORF">ACFODV_07815</name>
</gene>
<keyword evidence="2" id="KW-0732">Signal</keyword>
<dbReference type="CDD" id="cd04221">
    <property type="entry name" value="MauL"/>
    <property type="match status" value="1"/>
</dbReference>
<feature type="compositionally biased region" description="Basic and acidic residues" evidence="1">
    <location>
        <begin position="211"/>
        <end position="222"/>
    </location>
</feature>
<feature type="signal peptide" evidence="2">
    <location>
        <begin position="1"/>
        <end position="24"/>
    </location>
</feature>
<dbReference type="Gene3D" id="2.60.40.420">
    <property type="entry name" value="Cupredoxins - blue copper proteins"/>
    <property type="match status" value="1"/>
</dbReference>
<dbReference type="InterPro" id="IPR034242">
    <property type="entry name" value="MauL"/>
</dbReference>
<proteinExistence type="predicted"/>
<dbReference type="InterPro" id="IPR008969">
    <property type="entry name" value="CarboxyPept-like_regulatory"/>
</dbReference>
<accession>A0ABV7B3X7</accession>
<feature type="region of interest" description="Disordered" evidence="1">
    <location>
        <begin position="197"/>
        <end position="222"/>
    </location>
</feature>
<feature type="chain" id="PRO_5046633970" evidence="2">
    <location>
        <begin position="25"/>
        <end position="222"/>
    </location>
</feature>
<reference evidence="4" key="1">
    <citation type="journal article" date="2019" name="Int. J. Syst. Evol. Microbiol.">
        <title>The Global Catalogue of Microorganisms (GCM) 10K type strain sequencing project: providing services to taxonomists for standard genome sequencing and annotation.</title>
        <authorList>
            <consortium name="The Broad Institute Genomics Platform"/>
            <consortium name="The Broad Institute Genome Sequencing Center for Infectious Disease"/>
            <person name="Wu L."/>
            <person name="Ma J."/>
        </authorList>
    </citation>
    <scope>NUCLEOTIDE SEQUENCE [LARGE SCALE GENOMIC DNA]</scope>
    <source>
        <strain evidence="4">KCTC 52660</strain>
    </source>
</reference>
<sequence>MMAYRSPHVGLLLLLLVGAAPALAASLQVVDAHDNTPLAGAVVEVHHPGSYLPRTDNDIIQRDATFIPHVSLVPAGSRVSFPNRDTTRHHVFSFSPAKPFELELYLQETPPPLAFDRAGVVVLGCNIHDHMRAFLVVSDAPTAAMTDADGRVSLADLPPGTHALRVWHPRLEDTHQMWWEGTIDAEESRSVALELRATQTAPSEPSALQKRFREALEDRASE</sequence>
<dbReference type="SUPFAM" id="SSF49464">
    <property type="entry name" value="Carboxypeptidase regulatory domain-like"/>
    <property type="match status" value="1"/>
</dbReference>
<dbReference type="RefSeq" id="WP_379757201.1">
    <property type="nucleotide sequence ID" value="NZ_JBHRSQ010000009.1"/>
</dbReference>
<dbReference type="SUPFAM" id="SSF49503">
    <property type="entry name" value="Cupredoxins"/>
    <property type="match status" value="1"/>
</dbReference>
<evidence type="ECO:0000256" key="2">
    <source>
        <dbReference type="SAM" id="SignalP"/>
    </source>
</evidence>
<dbReference type="InterPro" id="IPR008972">
    <property type="entry name" value="Cupredoxin"/>
</dbReference>
<name>A0ABV7B3X7_9GAMM</name>
<evidence type="ECO:0000313" key="4">
    <source>
        <dbReference type="Proteomes" id="UP001595386"/>
    </source>
</evidence>
<keyword evidence="4" id="KW-1185">Reference proteome</keyword>
<dbReference type="EMBL" id="JBHRSQ010000009">
    <property type="protein sequence ID" value="MFC2991938.1"/>
    <property type="molecule type" value="Genomic_DNA"/>
</dbReference>
<dbReference type="Proteomes" id="UP001595386">
    <property type="component" value="Unassembled WGS sequence"/>
</dbReference>
<evidence type="ECO:0000313" key="3">
    <source>
        <dbReference type="EMBL" id="MFC2991938.1"/>
    </source>
</evidence>
<comment type="caution">
    <text evidence="3">The sequence shown here is derived from an EMBL/GenBank/DDBJ whole genome shotgun (WGS) entry which is preliminary data.</text>
</comment>
<protein>
    <submittedName>
        <fullName evidence="3">Cupredoxin</fullName>
    </submittedName>
</protein>
<organism evidence="3 4">
    <name type="scientific">Halomonas tibetensis</name>
    <dbReference type="NCBI Taxonomy" id="2259590"/>
    <lineage>
        <taxon>Bacteria</taxon>
        <taxon>Pseudomonadati</taxon>
        <taxon>Pseudomonadota</taxon>
        <taxon>Gammaproteobacteria</taxon>
        <taxon>Oceanospirillales</taxon>
        <taxon>Halomonadaceae</taxon>
        <taxon>Halomonas</taxon>
    </lineage>
</organism>